<accession>A0A8S2UUN7</accession>
<comment type="caution">
    <text evidence="1">The sequence shown here is derived from an EMBL/GenBank/DDBJ whole genome shotgun (WGS) entry which is preliminary data.</text>
</comment>
<protein>
    <submittedName>
        <fullName evidence="1">Uncharacterized protein</fullName>
    </submittedName>
</protein>
<reference evidence="1" key="1">
    <citation type="submission" date="2021-02" db="EMBL/GenBank/DDBJ databases">
        <authorList>
            <person name="Nowell W R."/>
        </authorList>
    </citation>
    <scope>NUCLEOTIDE SEQUENCE</scope>
</reference>
<evidence type="ECO:0000313" key="1">
    <source>
        <dbReference type="EMBL" id="CAF4350805.1"/>
    </source>
</evidence>
<feature type="non-terminal residue" evidence="1">
    <location>
        <position position="156"/>
    </location>
</feature>
<feature type="non-terminal residue" evidence="1">
    <location>
        <position position="1"/>
    </location>
</feature>
<sequence>SDKVTTLSPSVFIKWKDGIPVLIVKWRHISDRLVDRYVINIDNVDIKHIPRKKFGKLFLITLCEPEKEKPYIIEVVVQSADNNEIFRSDTIKVIVPDKPPSQSFQQGQQISGKSAITECINIMEEEPPFYVLQDDEIMLGDIPKQQRQKKNPKQIE</sequence>
<organism evidence="1 2">
    <name type="scientific">Didymodactylos carnosus</name>
    <dbReference type="NCBI Taxonomy" id="1234261"/>
    <lineage>
        <taxon>Eukaryota</taxon>
        <taxon>Metazoa</taxon>
        <taxon>Spiralia</taxon>
        <taxon>Gnathifera</taxon>
        <taxon>Rotifera</taxon>
        <taxon>Eurotatoria</taxon>
        <taxon>Bdelloidea</taxon>
        <taxon>Philodinida</taxon>
        <taxon>Philodinidae</taxon>
        <taxon>Didymodactylos</taxon>
    </lineage>
</organism>
<dbReference type="AlphaFoldDB" id="A0A8S2UUN7"/>
<dbReference type="Proteomes" id="UP000682733">
    <property type="component" value="Unassembled WGS sequence"/>
</dbReference>
<proteinExistence type="predicted"/>
<dbReference type="EMBL" id="CAJOBA010064210">
    <property type="protein sequence ID" value="CAF4350805.1"/>
    <property type="molecule type" value="Genomic_DNA"/>
</dbReference>
<evidence type="ECO:0000313" key="2">
    <source>
        <dbReference type="Proteomes" id="UP000682733"/>
    </source>
</evidence>
<gene>
    <name evidence="1" type="ORF">TMI583_LOCUS41064</name>
</gene>
<name>A0A8S2UUN7_9BILA</name>